<reference evidence="2 3" key="1">
    <citation type="submission" date="2019-11" db="EMBL/GenBank/DDBJ databases">
        <title>Novel species isolated from a subtropical stream in China.</title>
        <authorList>
            <person name="Lu H."/>
        </authorList>
    </citation>
    <scope>NUCLEOTIDE SEQUENCE [LARGE SCALE GENOMIC DNA]</scope>
    <source>
        <strain evidence="2 3">FT92W</strain>
    </source>
</reference>
<keyword evidence="3" id="KW-1185">Reference proteome</keyword>
<dbReference type="PANTHER" id="PTHR34846:SF10">
    <property type="entry name" value="CYTOPLASMIC PROTEIN"/>
    <property type="match status" value="1"/>
</dbReference>
<dbReference type="InterPro" id="IPR029032">
    <property type="entry name" value="AhpD-like"/>
</dbReference>
<dbReference type="RefSeq" id="WP_154377362.1">
    <property type="nucleotide sequence ID" value="NZ_WKJJ01000013.1"/>
</dbReference>
<dbReference type="InterPro" id="IPR003779">
    <property type="entry name" value="CMD-like"/>
</dbReference>
<dbReference type="InterPro" id="IPR004675">
    <property type="entry name" value="AhpD_core"/>
</dbReference>
<name>A0A7X2LT18_9BURK</name>
<protein>
    <submittedName>
        <fullName evidence="2">Carboxymuconolactone decarboxylase family protein</fullName>
    </submittedName>
</protein>
<proteinExistence type="predicted"/>
<evidence type="ECO:0000313" key="3">
    <source>
        <dbReference type="Proteomes" id="UP000446768"/>
    </source>
</evidence>
<evidence type="ECO:0000313" key="2">
    <source>
        <dbReference type="EMBL" id="MRV74100.1"/>
    </source>
</evidence>
<organism evidence="2 3">
    <name type="scientific">Pseudoduganella rivuli</name>
    <dbReference type="NCBI Taxonomy" id="2666085"/>
    <lineage>
        <taxon>Bacteria</taxon>
        <taxon>Pseudomonadati</taxon>
        <taxon>Pseudomonadota</taxon>
        <taxon>Betaproteobacteria</taxon>
        <taxon>Burkholderiales</taxon>
        <taxon>Oxalobacteraceae</taxon>
        <taxon>Telluria group</taxon>
        <taxon>Pseudoduganella</taxon>
    </lineage>
</organism>
<dbReference type="EMBL" id="WKJJ01000013">
    <property type="protein sequence ID" value="MRV74100.1"/>
    <property type="molecule type" value="Genomic_DNA"/>
</dbReference>
<comment type="caution">
    <text evidence="2">The sequence shown here is derived from an EMBL/GenBank/DDBJ whole genome shotgun (WGS) entry which is preliminary data.</text>
</comment>
<dbReference type="NCBIfam" id="TIGR00778">
    <property type="entry name" value="ahpD_dom"/>
    <property type="match status" value="1"/>
</dbReference>
<dbReference type="SUPFAM" id="SSF69118">
    <property type="entry name" value="AhpD-like"/>
    <property type="match status" value="1"/>
</dbReference>
<dbReference type="Pfam" id="PF02627">
    <property type="entry name" value="CMD"/>
    <property type="match status" value="1"/>
</dbReference>
<dbReference type="Proteomes" id="UP000446768">
    <property type="component" value="Unassembled WGS sequence"/>
</dbReference>
<dbReference type="PANTHER" id="PTHR34846">
    <property type="entry name" value="4-CARBOXYMUCONOLACTONE DECARBOXYLASE FAMILY PROTEIN (AFU_ORTHOLOGUE AFUA_6G11590)"/>
    <property type="match status" value="1"/>
</dbReference>
<evidence type="ECO:0000259" key="1">
    <source>
        <dbReference type="Pfam" id="PF02627"/>
    </source>
</evidence>
<dbReference type="GO" id="GO:0051920">
    <property type="term" value="F:peroxiredoxin activity"/>
    <property type="evidence" value="ECO:0007669"/>
    <property type="project" value="InterPro"/>
</dbReference>
<dbReference type="Gene3D" id="1.20.1290.10">
    <property type="entry name" value="AhpD-like"/>
    <property type="match status" value="1"/>
</dbReference>
<accession>A0A7X2LT18</accession>
<sequence>MERLNFAAASPGAYKAMGGLEQYVNDCSIEPGLLKLVKLRSSQINGCAFCVDMHAMAAGKSGETERRLYALPVWRESPLFTPRERAALAWTELLTNLPSGTVGEQDYAALQLHFDERGMVDLTVAINAINGWNRLAVAFAKQIPA</sequence>
<gene>
    <name evidence="2" type="ORF">GJ700_20535</name>
</gene>
<dbReference type="AlphaFoldDB" id="A0A7X2LT18"/>
<feature type="domain" description="Carboxymuconolactone decarboxylase-like" evidence="1">
    <location>
        <begin position="11"/>
        <end position="92"/>
    </location>
</feature>